<dbReference type="AlphaFoldDB" id="A0AAW7X7V3"/>
<dbReference type="Proteomes" id="UP001169760">
    <property type="component" value="Unassembled WGS sequence"/>
</dbReference>
<dbReference type="PROSITE" id="PS51257">
    <property type="entry name" value="PROKAR_LIPOPROTEIN"/>
    <property type="match status" value="1"/>
</dbReference>
<evidence type="ECO:0000313" key="2">
    <source>
        <dbReference type="Proteomes" id="UP001169760"/>
    </source>
</evidence>
<evidence type="ECO:0008006" key="3">
    <source>
        <dbReference type="Google" id="ProtNLM"/>
    </source>
</evidence>
<name>A0AAW7X7V3_9GAMM</name>
<organism evidence="1 2">
    <name type="scientific">Saccharophagus degradans</name>
    <dbReference type="NCBI Taxonomy" id="86304"/>
    <lineage>
        <taxon>Bacteria</taxon>
        <taxon>Pseudomonadati</taxon>
        <taxon>Pseudomonadota</taxon>
        <taxon>Gammaproteobacteria</taxon>
        <taxon>Cellvibrionales</taxon>
        <taxon>Cellvibrionaceae</taxon>
        <taxon>Saccharophagus</taxon>
    </lineage>
</organism>
<dbReference type="RefSeq" id="WP_216065287.1">
    <property type="nucleotide sequence ID" value="NZ_JAHKPP010000040.1"/>
</dbReference>
<dbReference type="EMBL" id="JAUOPB010000011">
    <property type="protein sequence ID" value="MDO6423753.1"/>
    <property type="molecule type" value="Genomic_DNA"/>
</dbReference>
<gene>
    <name evidence="1" type="ORF">Q4521_14820</name>
</gene>
<comment type="caution">
    <text evidence="1">The sequence shown here is derived from an EMBL/GenBank/DDBJ whole genome shotgun (WGS) entry which is preliminary data.</text>
</comment>
<accession>A0AAW7X7V3</accession>
<sequence length="205" mass="22665">MYLKLLSVLLLVSVSGCGGIKSTEDMLLGMYNVSEAGQIDFDSTKYIRMNNISCSPIMFELYQDTKTQKKGLVLLKAGVNSIENIGSGESLKFNLNGKYYQFKSDSDSTHYEDVYFGSVVGKYSYKTYLVPIDFVEAAGEAEELLVRISFLSGSFVDGRCSPMEKRHLKGVAAENVNESHLATGNLVAGTLGFKEFFRMSNSTAW</sequence>
<evidence type="ECO:0000313" key="1">
    <source>
        <dbReference type="EMBL" id="MDO6423753.1"/>
    </source>
</evidence>
<protein>
    <recommendedName>
        <fullName evidence="3">Lipoprotein</fullName>
    </recommendedName>
</protein>
<proteinExistence type="predicted"/>
<reference evidence="1" key="1">
    <citation type="submission" date="2023-07" db="EMBL/GenBank/DDBJ databases">
        <title>Genome content predicts the carbon catabolic preferences of heterotrophic bacteria.</title>
        <authorList>
            <person name="Gralka M."/>
        </authorList>
    </citation>
    <scope>NUCLEOTIDE SEQUENCE</scope>
    <source>
        <strain evidence="1">I3M17_2</strain>
    </source>
</reference>